<keyword evidence="4" id="KW-0804">Transcription</keyword>
<name>Q21Y82_ALBFT</name>
<dbReference type="InterPro" id="IPR016032">
    <property type="entry name" value="Sig_transdc_resp-reg_C-effctor"/>
</dbReference>
<feature type="domain" description="Response regulatory" evidence="8">
    <location>
        <begin position="3"/>
        <end position="118"/>
    </location>
</feature>
<dbReference type="InterPro" id="IPR001789">
    <property type="entry name" value="Sig_transdc_resp-reg_receiver"/>
</dbReference>
<dbReference type="PANTHER" id="PTHR43214">
    <property type="entry name" value="TWO-COMPONENT RESPONSE REGULATOR"/>
    <property type="match status" value="1"/>
</dbReference>
<evidence type="ECO:0000256" key="4">
    <source>
        <dbReference type="ARBA" id="ARBA00023163"/>
    </source>
</evidence>
<dbReference type="PROSITE" id="PS00622">
    <property type="entry name" value="HTH_LUXR_1"/>
    <property type="match status" value="1"/>
</dbReference>
<gene>
    <name evidence="9" type="ordered locus">Rfer_1539</name>
</gene>
<dbReference type="eggNOG" id="COG2197">
    <property type="taxonomic scope" value="Bacteria"/>
</dbReference>
<feature type="compositionally biased region" description="Basic and acidic residues" evidence="6">
    <location>
        <begin position="211"/>
        <end position="220"/>
    </location>
</feature>
<feature type="modified residue" description="4-aspartylphosphate" evidence="5">
    <location>
        <position position="53"/>
    </location>
</feature>
<sequence>MTGVYLVDDHQIMREGLRALLEAKGHKVVGESADPTEALADLLRMRPEVLLLDLNLGERSGFELLAELQRRHLPTRCVVLTMSAQPRQVAEALRMGASGYVLKGSAVSDLLSAVDAAVRGKKHLGAEVADLALQVFTLKDEDPLSTLSPREQQIIIMVVKGASSSQIGTQLHLSPKTVATYRSRLMAKLGVRDVPGLVRLAVRHKLIDADESTNRSRRATDGALGKVEQQ</sequence>
<evidence type="ECO:0000256" key="3">
    <source>
        <dbReference type="ARBA" id="ARBA00023125"/>
    </source>
</evidence>
<keyword evidence="10" id="KW-1185">Reference proteome</keyword>
<feature type="domain" description="HTH luxR-type" evidence="7">
    <location>
        <begin position="140"/>
        <end position="205"/>
    </location>
</feature>
<feature type="region of interest" description="Disordered" evidence="6">
    <location>
        <begin position="211"/>
        <end position="230"/>
    </location>
</feature>
<dbReference type="SUPFAM" id="SSF52172">
    <property type="entry name" value="CheY-like"/>
    <property type="match status" value="1"/>
</dbReference>
<dbReference type="OrthoDB" id="9780593at2"/>
<dbReference type="CDD" id="cd06170">
    <property type="entry name" value="LuxR_C_like"/>
    <property type="match status" value="1"/>
</dbReference>
<evidence type="ECO:0000259" key="7">
    <source>
        <dbReference type="PROSITE" id="PS50043"/>
    </source>
</evidence>
<reference evidence="10" key="1">
    <citation type="submission" date="2006-02" db="EMBL/GenBank/DDBJ databases">
        <title>Complete sequence of chromosome of Rhodoferax ferrireducens DSM 15236.</title>
        <authorList>
            <person name="Copeland A."/>
            <person name="Lucas S."/>
            <person name="Lapidus A."/>
            <person name="Barry K."/>
            <person name="Detter J.C."/>
            <person name="Glavina del Rio T."/>
            <person name="Hammon N."/>
            <person name="Israni S."/>
            <person name="Pitluck S."/>
            <person name="Brettin T."/>
            <person name="Bruce D."/>
            <person name="Han C."/>
            <person name="Tapia R."/>
            <person name="Gilna P."/>
            <person name="Kiss H."/>
            <person name="Schmutz J."/>
            <person name="Larimer F."/>
            <person name="Land M."/>
            <person name="Kyrpides N."/>
            <person name="Ivanova N."/>
            <person name="Richardson P."/>
        </authorList>
    </citation>
    <scope>NUCLEOTIDE SEQUENCE [LARGE SCALE GENOMIC DNA]</scope>
    <source>
        <strain evidence="10">ATCC BAA-621 / DSM 15236 / T118</strain>
    </source>
</reference>
<dbReference type="Gene3D" id="3.40.50.2300">
    <property type="match status" value="1"/>
</dbReference>
<evidence type="ECO:0000256" key="6">
    <source>
        <dbReference type="SAM" id="MobiDB-lite"/>
    </source>
</evidence>
<evidence type="ECO:0000259" key="8">
    <source>
        <dbReference type="PROSITE" id="PS50110"/>
    </source>
</evidence>
<dbReference type="AlphaFoldDB" id="Q21Y82"/>
<dbReference type="RefSeq" id="WP_011463839.1">
    <property type="nucleotide sequence ID" value="NC_007908.1"/>
</dbReference>
<dbReference type="SMART" id="SM00448">
    <property type="entry name" value="REC"/>
    <property type="match status" value="1"/>
</dbReference>
<keyword evidence="3" id="KW-0238">DNA-binding</keyword>
<keyword evidence="2" id="KW-0805">Transcription regulation</keyword>
<dbReference type="Proteomes" id="UP000008332">
    <property type="component" value="Chromosome"/>
</dbReference>
<organism evidence="9 10">
    <name type="scientific">Albidiferax ferrireducens (strain ATCC BAA-621 / DSM 15236 / T118)</name>
    <name type="common">Rhodoferax ferrireducens</name>
    <dbReference type="NCBI Taxonomy" id="338969"/>
    <lineage>
        <taxon>Bacteria</taxon>
        <taxon>Pseudomonadati</taxon>
        <taxon>Pseudomonadota</taxon>
        <taxon>Betaproteobacteria</taxon>
        <taxon>Burkholderiales</taxon>
        <taxon>Comamonadaceae</taxon>
        <taxon>Rhodoferax</taxon>
    </lineage>
</organism>
<dbReference type="InterPro" id="IPR058245">
    <property type="entry name" value="NreC/VraR/RcsB-like_REC"/>
</dbReference>
<dbReference type="STRING" id="338969.Rfer_1539"/>
<evidence type="ECO:0000256" key="5">
    <source>
        <dbReference type="PROSITE-ProRule" id="PRU00169"/>
    </source>
</evidence>
<dbReference type="InterPro" id="IPR011006">
    <property type="entry name" value="CheY-like_superfamily"/>
</dbReference>
<dbReference type="SMART" id="SM00421">
    <property type="entry name" value="HTH_LUXR"/>
    <property type="match status" value="1"/>
</dbReference>
<dbReference type="PROSITE" id="PS50043">
    <property type="entry name" value="HTH_LUXR_2"/>
    <property type="match status" value="1"/>
</dbReference>
<proteinExistence type="predicted"/>
<dbReference type="PROSITE" id="PS50110">
    <property type="entry name" value="RESPONSE_REGULATORY"/>
    <property type="match status" value="1"/>
</dbReference>
<dbReference type="GO" id="GO:0003677">
    <property type="term" value="F:DNA binding"/>
    <property type="evidence" value="ECO:0007669"/>
    <property type="project" value="UniProtKB-KW"/>
</dbReference>
<evidence type="ECO:0000256" key="1">
    <source>
        <dbReference type="ARBA" id="ARBA00022553"/>
    </source>
</evidence>
<dbReference type="CDD" id="cd17535">
    <property type="entry name" value="REC_NarL-like"/>
    <property type="match status" value="1"/>
</dbReference>
<protein>
    <submittedName>
        <fullName evidence="9">Two component transcriptional regulator, LuxR family</fullName>
    </submittedName>
</protein>
<dbReference type="EMBL" id="CP000267">
    <property type="protein sequence ID" value="ABD69271.1"/>
    <property type="molecule type" value="Genomic_DNA"/>
</dbReference>
<dbReference type="PANTHER" id="PTHR43214:SF41">
    <property type="entry name" value="NITRATE_NITRITE RESPONSE REGULATOR PROTEIN NARP"/>
    <property type="match status" value="1"/>
</dbReference>
<evidence type="ECO:0000256" key="2">
    <source>
        <dbReference type="ARBA" id="ARBA00023015"/>
    </source>
</evidence>
<dbReference type="KEGG" id="rfr:Rfer_1539"/>
<dbReference type="GO" id="GO:0006355">
    <property type="term" value="P:regulation of DNA-templated transcription"/>
    <property type="evidence" value="ECO:0007669"/>
    <property type="project" value="InterPro"/>
</dbReference>
<dbReference type="Pfam" id="PF00072">
    <property type="entry name" value="Response_reg"/>
    <property type="match status" value="1"/>
</dbReference>
<dbReference type="SUPFAM" id="SSF46894">
    <property type="entry name" value="C-terminal effector domain of the bipartite response regulators"/>
    <property type="match status" value="1"/>
</dbReference>
<evidence type="ECO:0000313" key="9">
    <source>
        <dbReference type="EMBL" id="ABD69271.1"/>
    </source>
</evidence>
<dbReference type="InterPro" id="IPR000792">
    <property type="entry name" value="Tscrpt_reg_LuxR_C"/>
</dbReference>
<accession>Q21Y82</accession>
<keyword evidence="1 5" id="KW-0597">Phosphoprotein</keyword>
<dbReference type="InterPro" id="IPR039420">
    <property type="entry name" value="WalR-like"/>
</dbReference>
<dbReference type="Pfam" id="PF00196">
    <property type="entry name" value="GerE"/>
    <property type="match status" value="1"/>
</dbReference>
<dbReference type="PRINTS" id="PR00038">
    <property type="entry name" value="HTHLUXR"/>
</dbReference>
<evidence type="ECO:0000313" key="10">
    <source>
        <dbReference type="Proteomes" id="UP000008332"/>
    </source>
</evidence>
<dbReference type="HOGENOM" id="CLU_000445_90_1_4"/>
<dbReference type="GO" id="GO:0000160">
    <property type="term" value="P:phosphorelay signal transduction system"/>
    <property type="evidence" value="ECO:0007669"/>
    <property type="project" value="InterPro"/>
</dbReference>